<proteinExistence type="predicted"/>
<dbReference type="InterPro" id="IPR000742">
    <property type="entry name" value="EGF"/>
</dbReference>
<evidence type="ECO:0000259" key="12">
    <source>
        <dbReference type="PROSITE" id="PS50234"/>
    </source>
</evidence>
<gene>
    <name evidence="13" type="primary">COL14A1</name>
    <name evidence="13" type="ORF">AMEX_G4478</name>
</gene>
<feature type="domain" description="EGF-like" evidence="11">
    <location>
        <begin position="36"/>
        <end position="74"/>
    </location>
</feature>
<dbReference type="InterPro" id="IPR049883">
    <property type="entry name" value="NOTCH1_EGF-like"/>
</dbReference>
<keyword evidence="3 9" id="KW-0245">EGF-like domain</keyword>
<dbReference type="Pfam" id="PF07645">
    <property type="entry name" value="EGF_CA"/>
    <property type="match status" value="2"/>
</dbReference>
<dbReference type="InterPro" id="IPR001881">
    <property type="entry name" value="EGF-like_Ca-bd_dom"/>
</dbReference>
<dbReference type="PROSITE" id="PS50234">
    <property type="entry name" value="VWFA"/>
    <property type="match status" value="1"/>
</dbReference>
<evidence type="ECO:0000256" key="5">
    <source>
        <dbReference type="ARBA" id="ARBA00022737"/>
    </source>
</evidence>
<organism evidence="13 14">
    <name type="scientific">Astyanax mexicanus</name>
    <name type="common">Blind cave fish</name>
    <name type="synonym">Astyanax fasciatus mexicanus</name>
    <dbReference type="NCBI Taxonomy" id="7994"/>
    <lineage>
        <taxon>Eukaryota</taxon>
        <taxon>Metazoa</taxon>
        <taxon>Chordata</taxon>
        <taxon>Craniata</taxon>
        <taxon>Vertebrata</taxon>
        <taxon>Euteleostomi</taxon>
        <taxon>Actinopterygii</taxon>
        <taxon>Neopterygii</taxon>
        <taxon>Teleostei</taxon>
        <taxon>Ostariophysi</taxon>
        <taxon>Characiformes</taxon>
        <taxon>Characoidei</taxon>
        <taxon>Acestrorhamphidae</taxon>
        <taxon>Acestrorhamphinae</taxon>
        <taxon>Astyanax</taxon>
    </lineage>
</organism>
<evidence type="ECO:0000256" key="6">
    <source>
        <dbReference type="ARBA" id="ARBA00023119"/>
    </source>
</evidence>
<evidence type="ECO:0000259" key="11">
    <source>
        <dbReference type="PROSITE" id="PS50026"/>
    </source>
</evidence>
<dbReference type="InterPro" id="IPR018097">
    <property type="entry name" value="EGF_Ca-bd_CS"/>
</dbReference>
<dbReference type="Gene3D" id="3.40.50.410">
    <property type="entry name" value="von Willebrand factor, type A domain"/>
    <property type="match status" value="1"/>
</dbReference>
<keyword evidence="2" id="KW-0964">Secreted</keyword>
<comment type="caution">
    <text evidence="13">The sequence shown here is derived from an EMBL/GenBank/DDBJ whole genome shotgun (WGS) entry which is preliminary data.</text>
</comment>
<dbReference type="CDD" id="cd00054">
    <property type="entry name" value="EGF_CA"/>
    <property type="match status" value="2"/>
</dbReference>
<dbReference type="GO" id="GO:0030855">
    <property type="term" value="P:epithelial cell differentiation"/>
    <property type="evidence" value="ECO:0007669"/>
    <property type="project" value="UniProtKB-ARBA"/>
</dbReference>
<evidence type="ECO:0000256" key="8">
    <source>
        <dbReference type="ARBA" id="ARBA00023180"/>
    </source>
</evidence>
<evidence type="ECO:0000256" key="1">
    <source>
        <dbReference type="ARBA" id="ARBA00004239"/>
    </source>
</evidence>
<feature type="chain" id="PRO_5035913906" evidence="10">
    <location>
        <begin position="19"/>
        <end position="410"/>
    </location>
</feature>
<evidence type="ECO:0000256" key="9">
    <source>
        <dbReference type="PROSITE-ProRule" id="PRU00076"/>
    </source>
</evidence>
<reference evidence="13 14" key="1">
    <citation type="submission" date="2021-07" db="EMBL/GenBank/DDBJ databases">
        <authorList>
            <person name="Imarazene B."/>
            <person name="Zahm M."/>
            <person name="Klopp C."/>
            <person name="Cabau C."/>
            <person name="Beille S."/>
            <person name="Jouanno E."/>
            <person name="Castinel A."/>
            <person name="Lluch J."/>
            <person name="Gil L."/>
            <person name="Kuchtly C."/>
            <person name="Lopez Roques C."/>
            <person name="Donnadieu C."/>
            <person name="Parrinello H."/>
            <person name="Journot L."/>
            <person name="Du K."/>
            <person name="Schartl M."/>
            <person name="Retaux S."/>
            <person name="Guiguen Y."/>
        </authorList>
    </citation>
    <scope>NUCLEOTIDE SEQUENCE [LARGE SCALE GENOMIC DNA]</scope>
    <source>
        <strain evidence="13">Pach_M1</strain>
        <tissue evidence="13">Testis</tissue>
    </source>
</reference>
<dbReference type="Proteomes" id="UP000752171">
    <property type="component" value="Unassembled WGS sequence"/>
</dbReference>
<protein>
    <submittedName>
        <fullName evidence="13">Collagen alpha-1(XIV) chain-like</fullName>
    </submittedName>
</protein>
<dbReference type="PROSITE" id="PS50026">
    <property type="entry name" value="EGF_3"/>
    <property type="match status" value="2"/>
</dbReference>
<name>A0A8T2MBS6_ASTMX</name>
<dbReference type="SMART" id="SM00179">
    <property type="entry name" value="EGF_CA"/>
    <property type="match status" value="2"/>
</dbReference>
<dbReference type="PRINTS" id="PR00453">
    <property type="entry name" value="VWFADOMAIN"/>
</dbReference>
<dbReference type="PANTHER" id="PTHR24020:SF84">
    <property type="entry name" value="VWFA DOMAIN-CONTAINING PROTEIN"/>
    <property type="match status" value="1"/>
</dbReference>
<evidence type="ECO:0000256" key="7">
    <source>
        <dbReference type="ARBA" id="ARBA00023157"/>
    </source>
</evidence>
<dbReference type="AlphaFoldDB" id="A0A8T2MBS6"/>
<evidence type="ECO:0000256" key="4">
    <source>
        <dbReference type="ARBA" id="ARBA00022729"/>
    </source>
</evidence>
<keyword evidence="7" id="KW-1015">Disulfide bond</keyword>
<dbReference type="SMART" id="SM00181">
    <property type="entry name" value="EGF"/>
    <property type="match status" value="2"/>
</dbReference>
<feature type="signal peptide" evidence="10">
    <location>
        <begin position="1"/>
        <end position="18"/>
    </location>
</feature>
<dbReference type="PROSITE" id="PS01187">
    <property type="entry name" value="EGF_CA"/>
    <property type="match status" value="2"/>
</dbReference>
<dbReference type="SMART" id="SM00327">
    <property type="entry name" value="VWA"/>
    <property type="match status" value="1"/>
</dbReference>
<evidence type="ECO:0000313" key="13">
    <source>
        <dbReference type="EMBL" id="KAG9279016.1"/>
    </source>
</evidence>
<evidence type="ECO:0000256" key="3">
    <source>
        <dbReference type="ARBA" id="ARBA00022536"/>
    </source>
</evidence>
<dbReference type="SUPFAM" id="SSF53300">
    <property type="entry name" value="vWA-like"/>
    <property type="match status" value="1"/>
</dbReference>
<dbReference type="InterPro" id="IPR000152">
    <property type="entry name" value="EGF-type_Asp/Asn_hydroxyl_site"/>
</dbReference>
<keyword evidence="8" id="KW-0325">Glycoprotein</keyword>
<keyword evidence="6 13" id="KW-0176">Collagen</keyword>
<dbReference type="Gene3D" id="2.10.25.10">
    <property type="entry name" value="Laminin"/>
    <property type="match status" value="2"/>
</dbReference>
<dbReference type="EMBL" id="JAICCE010000003">
    <property type="protein sequence ID" value="KAG9279016.1"/>
    <property type="molecule type" value="Genomic_DNA"/>
</dbReference>
<keyword evidence="5" id="KW-0677">Repeat</keyword>
<dbReference type="InterPro" id="IPR002035">
    <property type="entry name" value="VWF_A"/>
</dbReference>
<feature type="domain" description="VWFA" evidence="12">
    <location>
        <begin position="151"/>
        <end position="323"/>
    </location>
</feature>
<dbReference type="Pfam" id="PF00092">
    <property type="entry name" value="VWA"/>
    <property type="match status" value="1"/>
</dbReference>
<comment type="subcellular location">
    <subcellularLocation>
        <location evidence="1">Secreted</location>
        <location evidence="1">Extracellular space</location>
    </subcellularLocation>
</comment>
<accession>A0A8T2MBS6</accession>
<feature type="domain" description="EGF-like" evidence="11">
    <location>
        <begin position="88"/>
        <end position="126"/>
    </location>
</feature>
<dbReference type="GO" id="GO:0005581">
    <property type="term" value="C:collagen trimer"/>
    <property type="evidence" value="ECO:0007669"/>
    <property type="project" value="UniProtKB-KW"/>
</dbReference>
<evidence type="ECO:0000313" key="14">
    <source>
        <dbReference type="Proteomes" id="UP000752171"/>
    </source>
</evidence>
<keyword evidence="4 10" id="KW-0732">Signal</keyword>
<dbReference type="PANTHER" id="PTHR24020">
    <property type="entry name" value="COLLAGEN ALPHA"/>
    <property type="match status" value="1"/>
</dbReference>
<comment type="caution">
    <text evidence="9">Lacks conserved residue(s) required for the propagation of feature annotation.</text>
</comment>
<dbReference type="FunFam" id="3.40.50.410:FF:000001">
    <property type="entry name" value="Collagen, type XII, alpha 1"/>
    <property type="match status" value="1"/>
</dbReference>
<dbReference type="GO" id="GO:0005509">
    <property type="term" value="F:calcium ion binding"/>
    <property type="evidence" value="ECO:0007669"/>
    <property type="project" value="InterPro"/>
</dbReference>
<dbReference type="InterPro" id="IPR036465">
    <property type="entry name" value="vWFA_dom_sf"/>
</dbReference>
<sequence>MCLLFLGLLFLLRGITHAIECHAGFEGLGTENNCGDIDECTENPSLCGNNSVCKNTEGSYFCSCKHGFISSRKVLKKFNATHRVECKDLNECLSKTDFCGANAECTNTVGSYFCTCKEGFAQSNGEKTFKANQRVKCKGNQFMCTDVTVADIVMVIDDSWRIGRLNFKAICKFLEKVVNAFDVGIDKVRIGLVKYSGDPKIEWHLNSYTTKDEVITSLRNLPFKGGATMTGRALTFFRENSFRLQSGSRGNVSKIAILVTKGKSQDEMAVPAQSLRDAGVELFVIGVAYINKTELKLIASKPDETHVYNVPDISFLNDILDGLTSNVCDAIKRQEEEIRRVKNADEELKVITSKPDETHVYNITDFSTINTVTEGQTCNVCDAVKQQEEKIRPLEQMRIFCLKNADAEEP</sequence>
<evidence type="ECO:0000256" key="10">
    <source>
        <dbReference type="SAM" id="SignalP"/>
    </source>
</evidence>
<dbReference type="PROSITE" id="PS00010">
    <property type="entry name" value="ASX_HYDROXYL"/>
    <property type="match status" value="2"/>
</dbReference>
<evidence type="ECO:0000256" key="2">
    <source>
        <dbReference type="ARBA" id="ARBA00022525"/>
    </source>
</evidence>
<dbReference type="FunFam" id="2.10.25.10:FF:000038">
    <property type="entry name" value="Fibrillin 2"/>
    <property type="match status" value="1"/>
</dbReference>
<dbReference type="SUPFAM" id="SSF57196">
    <property type="entry name" value="EGF/Laminin"/>
    <property type="match status" value="2"/>
</dbReference>
<dbReference type="GO" id="GO:0005576">
    <property type="term" value="C:extracellular region"/>
    <property type="evidence" value="ECO:0007669"/>
    <property type="project" value="UniProtKB-SubCell"/>
</dbReference>
<dbReference type="FunFam" id="2.10.25.10:FF:000017">
    <property type="entry name" value="latent-transforming growth factor beta-binding protein 4 isoform X1"/>
    <property type="match status" value="1"/>
</dbReference>
<dbReference type="InterPro" id="IPR050525">
    <property type="entry name" value="ECM_Assembly_Org"/>
</dbReference>